<comment type="caution">
    <text evidence="2">The sequence shown here is derived from an EMBL/GenBank/DDBJ whole genome shotgun (WGS) entry which is preliminary data.</text>
</comment>
<reference evidence="2" key="1">
    <citation type="submission" date="2021-02" db="EMBL/GenBank/DDBJ databases">
        <title>First Annotated Genome of the Yellow-green Alga Tribonema minus.</title>
        <authorList>
            <person name="Mahan K.M."/>
        </authorList>
    </citation>
    <scope>NUCLEOTIDE SEQUENCE</scope>
    <source>
        <strain evidence="2">UTEX B ZZ1240</strain>
    </source>
</reference>
<evidence type="ECO:0000313" key="2">
    <source>
        <dbReference type="EMBL" id="KAG5178342.1"/>
    </source>
</evidence>
<dbReference type="AlphaFoldDB" id="A0A835YQS9"/>
<sequence length="473" mass="51051">ALLTPALALGLVAVRPAFVSQVLSWTLTQKAVSMYVTATTLYFAYQGLELPWSRQRRVQKVLTGLLASTAPPLEDSARGVFLIGRERLCAAINPAGFRSEPWPLTTLISSNSAAGKSTVSRLAFLNEKGVRYVELPAGAKDMEALWLTQMCSEYDVEARAGEPPLLVLQAALQKLKRIRERRQRLQAKLHDAEHITSNDSDPRDVMPVFITDLSSRIHSEQLDQLLLLFKRLGADASLARFVVVVSAAQTAAGVPTPLALLRVQVVEVGDLEEEEGRRYVANALHEWQLRRPAVSLTPDQEARIIGHTLARCCTLAGRLKILCQNLWRSCSSLEELERSVNVDATEEQFDADAGLDQLVRSLSAAGASSERLTNFLRLFVVSEAATSAAASASDVAVDGGGLVAGAAETAIVTLAAAAAVLGVAPDSIIKSNLGIVGHSHPLLINPRKTEVRAASIFAKKAMQKQITLLQTQS</sequence>
<accession>A0A835YQS9</accession>
<name>A0A835YQS9_9STRA</name>
<evidence type="ECO:0000313" key="3">
    <source>
        <dbReference type="Proteomes" id="UP000664859"/>
    </source>
</evidence>
<dbReference type="Proteomes" id="UP000664859">
    <property type="component" value="Unassembled WGS sequence"/>
</dbReference>
<evidence type="ECO:0000256" key="1">
    <source>
        <dbReference type="SAM" id="Coils"/>
    </source>
</evidence>
<feature type="coiled-coil region" evidence="1">
    <location>
        <begin position="168"/>
        <end position="195"/>
    </location>
</feature>
<keyword evidence="3" id="KW-1185">Reference proteome</keyword>
<feature type="non-terminal residue" evidence="2">
    <location>
        <position position="1"/>
    </location>
</feature>
<keyword evidence="1" id="KW-0175">Coiled coil</keyword>
<gene>
    <name evidence="2" type="ORF">JKP88DRAFT_330268</name>
</gene>
<protein>
    <submittedName>
        <fullName evidence="2">Uncharacterized protein</fullName>
    </submittedName>
</protein>
<proteinExistence type="predicted"/>
<organism evidence="2 3">
    <name type="scientific">Tribonema minus</name>
    <dbReference type="NCBI Taxonomy" id="303371"/>
    <lineage>
        <taxon>Eukaryota</taxon>
        <taxon>Sar</taxon>
        <taxon>Stramenopiles</taxon>
        <taxon>Ochrophyta</taxon>
        <taxon>PX clade</taxon>
        <taxon>Xanthophyceae</taxon>
        <taxon>Tribonematales</taxon>
        <taxon>Tribonemataceae</taxon>
        <taxon>Tribonema</taxon>
    </lineage>
</organism>
<dbReference type="EMBL" id="JAFCMP010000516">
    <property type="protein sequence ID" value="KAG5178342.1"/>
    <property type="molecule type" value="Genomic_DNA"/>
</dbReference>